<sequence>MDLAPLLLPDATVMQVDDWTVDATHQQITLRAHTTPRTLPCPVCSTPAVRIHSRYVRTITDLPWAAYTIKLSLRVREFFCDLPTCDRRIFTERIPTILQPSARVMLRCTHAQRHVGLATGGVGGAQLTTLLRFAAGRDRLLRIVWQMPLPAIGKPMHIGVDDWAWRKGQRYGTIIVDLDTHRPLAVLPDRQASTLTTWLHAHPSVAVISRDRSSAFAEGAAAGAPHAIQVNVREALLQTLVAHRTLVEAVLSQPTTPTAAPHPDAQRNLIVDDPLPPQPIPAQVRHRSDAIHARRQRQFEQIQELVARGWTHRAIAHELGLTRQTVARYHAMHDGPPPQHHAHRRSVLDRFKPYLIERWNAGCLNAAQLCLEIQAQGYQGTAHTVRRYVTQLRKASGLPAWSRDGAARRGHVGQAWPCGSLTQLVWELVRQPTKQAAWLRPLTEDLRTRHPQLDSAITLLESFYAMIRNREPTGFAPWLAQAHQSGCAAFVRLARSFEADAAAIEAALTMRWSQGPVEGTIHRLKLVKRQMYGRANLDLLVRRVLLTGRSPQKLLPYSV</sequence>
<dbReference type="Gene3D" id="1.10.10.60">
    <property type="entry name" value="Homeodomain-like"/>
    <property type="match status" value="1"/>
</dbReference>
<evidence type="ECO:0000313" key="3">
    <source>
        <dbReference type="EMBL" id="GAA5531598.1"/>
    </source>
</evidence>
<proteinExistence type="predicted"/>
<dbReference type="InterPro" id="IPR002560">
    <property type="entry name" value="Transposase_DDE"/>
</dbReference>
<feature type="domain" description="Transposase IS204/IS1001/IS1096/IS1165 zinc-finger" evidence="2">
    <location>
        <begin position="40"/>
        <end position="81"/>
    </location>
</feature>
<comment type="caution">
    <text evidence="3">The sequence shown here is derived from an EMBL/GenBank/DDBJ whole genome shotgun (WGS) entry which is preliminary data.</text>
</comment>
<accession>A0ABP9X9R8</accession>
<feature type="domain" description="Transposase IS204/IS1001/IS1096/IS1165 DDE" evidence="1">
    <location>
        <begin position="158"/>
        <end position="230"/>
    </location>
</feature>
<name>A0ABP9X9R8_9CHLR</name>
<dbReference type="Pfam" id="PF14690">
    <property type="entry name" value="Zn_ribbon_ISL3"/>
    <property type="match status" value="1"/>
</dbReference>
<dbReference type="Pfam" id="PF01610">
    <property type="entry name" value="DDE_Tnp_ISL3"/>
    <property type="match status" value="2"/>
</dbReference>
<dbReference type="InterPro" id="IPR047951">
    <property type="entry name" value="Transpos_ISL3"/>
</dbReference>
<dbReference type="InterPro" id="IPR029261">
    <property type="entry name" value="Transposase_Znf"/>
</dbReference>
<keyword evidence="4" id="KW-1185">Reference proteome</keyword>
<organism evidence="3 4">
    <name type="scientific">Herpetosiphon gulosus</name>
    <dbReference type="NCBI Taxonomy" id="1973496"/>
    <lineage>
        <taxon>Bacteria</taxon>
        <taxon>Bacillati</taxon>
        <taxon>Chloroflexota</taxon>
        <taxon>Chloroflexia</taxon>
        <taxon>Herpetosiphonales</taxon>
        <taxon>Herpetosiphonaceae</taxon>
        <taxon>Herpetosiphon</taxon>
    </lineage>
</organism>
<evidence type="ECO:0000259" key="1">
    <source>
        <dbReference type="Pfam" id="PF01610"/>
    </source>
</evidence>
<protein>
    <submittedName>
        <fullName evidence="3">ISL3 family transposase ISAcma23</fullName>
    </submittedName>
</protein>
<dbReference type="RefSeq" id="WP_345725144.1">
    <property type="nucleotide sequence ID" value="NZ_BAABRU010000072.1"/>
</dbReference>
<evidence type="ECO:0000259" key="2">
    <source>
        <dbReference type="Pfam" id="PF14690"/>
    </source>
</evidence>
<dbReference type="NCBIfam" id="NF033550">
    <property type="entry name" value="transpos_ISL3"/>
    <property type="match status" value="1"/>
</dbReference>
<gene>
    <name evidence="3" type="ORF">Hgul01_05423</name>
</gene>
<dbReference type="PANTHER" id="PTHR33498:SF1">
    <property type="entry name" value="TRANSPOSASE FOR INSERTION SEQUENCE ELEMENT IS1557"/>
    <property type="match status" value="1"/>
</dbReference>
<reference evidence="3 4" key="1">
    <citation type="submission" date="2024-02" db="EMBL/GenBank/DDBJ databases">
        <title>Herpetosiphon gulosus NBRC 112829.</title>
        <authorList>
            <person name="Ichikawa N."/>
            <person name="Katano-Makiyama Y."/>
            <person name="Hidaka K."/>
        </authorList>
    </citation>
    <scope>NUCLEOTIDE SEQUENCE [LARGE SCALE GENOMIC DNA]</scope>
    <source>
        <strain evidence="3 4">NBRC 112829</strain>
    </source>
</reference>
<dbReference type="EMBL" id="BAABRU010000072">
    <property type="protein sequence ID" value="GAA5531598.1"/>
    <property type="molecule type" value="Genomic_DNA"/>
</dbReference>
<evidence type="ECO:0000313" key="4">
    <source>
        <dbReference type="Proteomes" id="UP001428290"/>
    </source>
</evidence>
<dbReference type="Proteomes" id="UP001428290">
    <property type="component" value="Unassembled WGS sequence"/>
</dbReference>
<dbReference type="PANTHER" id="PTHR33498">
    <property type="entry name" value="TRANSPOSASE FOR INSERTION SEQUENCE ELEMENT IS1557"/>
    <property type="match status" value="1"/>
</dbReference>
<feature type="domain" description="Transposase IS204/IS1001/IS1096/IS1165 DDE" evidence="1">
    <location>
        <begin position="443"/>
        <end position="543"/>
    </location>
</feature>